<reference evidence="1" key="1">
    <citation type="submission" date="2020-05" db="EMBL/GenBank/DDBJ databases">
        <title>Large-scale comparative analyses of tick genomes elucidate their genetic diversity and vector capacities.</title>
        <authorList>
            <person name="Jia N."/>
            <person name="Wang J."/>
            <person name="Shi W."/>
            <person name="Du L."/>
            <person name="Sun Y."/>
            <person name="Zhan W."/>
            <person name="Jiang J."/>
            <person name="Wang Q."/>
            <person name="Zhang B."/>
            <person name="Ji P."/>
            <person name="Sakyi L.B."/>
            <person name="Cui X."/>
            <person name="Yuan T."/>
            <person name="Jiang B."/>
            <person name="Yang W."/>
            <person name="Lam T.T.-Y."/>
            <person name="Chang Q."/>
            <person name="Ding S."/>
            <person name="Wang X."/>
            <person name="Zhu J."/>
            <person name="Ruan X."/>
            <person name="Zhao L."/>
            <person name="Wei J."/>
            <person name="Que T."/>
            <person name="Du C."/>
            <person name="Cheng J."/>
            <person name="Dai P."/>
            <person name="Han X."/>
            <person name="Huang E."/>
            <person name="Gao Y."/>
            <person name="Liu J."/>
            <person name="Shao H."/>
            <person name="Ye R."/>
            <person name="Li L."/>
            <person name="Wei W."/>
            <person name="Wang X."/>
            <person name="Wang C."/>
            <person name="Yang T."/>
            <person name="Huo Q."/>
            <person name="Li W."/>
            <person name="Guo W."/>
            <person name="Chen H."/>
            <person name="Zhou L."/>
            <person name="Ni X."/>
            <person name="Tian J."/>
            <person name="Zhou Y."/>
            <person name="Sheng Y."/>
            <person name="Liu T."/>
            <person name="Pan Y."/>
            <person name="Xia L."/>
            <person name="Li J."/>
            <person name="Zhao F."/>
            <person name="Cao W."/>
        </authorList>
    </citation>
    <scope>NUCLEOTIDE SEQUENCE</scope>
    <source>
        <strain evidence="1">Hyas-2018</strain>
    </source>
</reference>
<keyword evidence="2" id="KW-1185">Reference proteome</keyword>
<evidence type="ECO:0000313" key="2">
    <source>
        <dbReference type="Proteomes" id="UP000821845"/>
    </source>
</evidence>
<protein>
    <submittedName>
        <fullName evidence="1">Uncharacterized protein</fullName>
    </submittedName>
</protein>
<dbReference type="EMBL" id="CM023481">
    <property type="protein sequence ID" value="KAH6945347.1"/>
    <property type="molecule type" value="Genomic_DNA"/>
</dbReference>
<sequence>MGISFWRKRGPAQQVRPVGEVAPFMTLDGILAYSERPLRCVVEQLSDALKSGNPGEPRTIFRHDMDGNYKEDRFIHGSDQANVYRFHHWQKIDTFTYYSHHVVRTPPPGWTFAAHLHGVAFPGVRWRLSAGLSWRELHFEDTYGHTRDGLDVATILKAGNAAEQDVVYMGVVFGLREGGNYTVTREITRRPDEDVDRPTIRSAARYTKLNVFILRIYQIQRFTTELDFIAEYRRK</sequence>
<dbReference type="Proteomes" id="UP000821845">
    <property type="component" value="Chromosome 1"/>
</dbReference>
<gene>
    <name evidence="1" type="ORF">HPB50_007913</name>
</gene>
<comment type="caution">
    <text evidence="1">The sequence shown here is derived from an EMBL/GenBank/DDBJ whole genome shotgun (WGS) entry which is preliminary data.</text>
</comment>
<name>A0ACB7TCU6_HYAAI</name>
<accession>A0ACB7TCU6</accession>
<evidence type="ECO:0000313" key="1">
    <source>
        <dbReference type="EMBL" id="KAH6945347.1"/>
    </source>
</evidence>
<organism evidence="1 2">
    <name type="scientific">Hyalomma asiaticum</name>
    <name type="common">Tick</name>
    <dbReference type="NCBI Taxonomy" id="266040"/>
    <lineage>
        <taxon>Eukaryota</taxon>
        <taxon>Metazoa</taxon>
        <taxon>Ecdysozoa</taxon>
        <taxon>Arthropoda</taxon>
        <taxon>Chelicerata</taxon>
        <taxon>Arachnida</taxon>
        <taxon>Acari</taxon>
        <taxon>Parasitiformes</taxon>
        <taxon>Ixodida</taxon>
        <taxon>Ixodoidea</taxon>
        <taxon>Ixodidae</taxon>
        <taxon>Hyalomminae</taxon>
        <taxon>Hyalomma</taxon>
    </lineage>
</organism>
<proteinExistence type="predicted"/>